<evidence type="ECO:0000313" key="1">
    <source>
        <dbReference type="EMBL" id="DAF95887.1"/>
    </source>
</evidence>
<keyword evidence="1" id="KW-0489">Methyltransferase</keyword>
<dbReference type="CDD" id="cd02440">
    <property type="entry name" value="AdoMet_MTases"/>
    <property type="match status" value="1"/>
</dbReference>
<keyword evidence="1" id="KW-0808">Transferase</keyword>
<organism evidence="1">
    <name type="scientific">Siphoviridae sp. ctzr51</name>
    <dbReference type="NCBI Taxonomy" id="2825751"/>
    <lineage>
        <taxon>Viruses</taxon>
        <taxon>Duplodnaviria</taxon>
        <taxon>Heunggongvirae</taxon>
        <taxon>Uroviricota</taxon>
        <taxon>Caudoviricetes</taxon>
    </lineage>
</organism>
<dbReference type="GO" id="GO:0008168">
    <property type="term" value="F:methyltransferase activity"/>
    <property type="evidence" value="ECO:0007669"/>
    <property type="project" value="UniProtKB-KW"/>
</dbReference>
<reference evidence="1" key="1">
    <citation type="journal article" date="2021" name="Proc. Natl. Acad. Sci. U.S.A.">
        <title>A Catalog of Tens of Thousands of Viruses from Human Metagenomes Reveals Hidden Associations with Chronic Diseases.</title>
        <authorList>
            <person name="Tisza M.J."/>
            <person name="Buck C.B."/>
        </authorList>
    </citation>
    <scope>NUCLEOTIDE SEQUENCE</scope>
    <source>
        <strain evidence="1">Ctzr51</strain>
    </source>
</reference>
<dbReference type="SUPFAM" id="SSF53335">
    <property type="entry name" value="S-adenosyl-L-methionine-dependent methyltransferases"/>
    <property type="match status" value="1"/>
</dbReference>
<dbReference type="Gene3D" id="3.40.50.150">
    <property type="entry name" value="Vaccinia Virus protein VP39"/>
    <property type="match status" value="1"/>
</dbReference>
<dbReference type="EMBL" id="BK016111">
    <property type="protein sequence ID" value="DAF95887.1"/>
    <property type="molecule type" value="Genomic_DNA"/>
</dbReference>
<protein>
    <submittedName>
        <fullName evidence="1">Type I restriction enzyme Methylase</fullName>
    </submittedName>
</protein>
<dbReference type="GO" id="GO:0032259">
    <property type="term" value="P:methylation"/>
    <property type="evidence" value="ECO:0007669"/>
    <property type="project" value="UniProtKB-KW"/>
</dbReference>
<sequence length="347" mass="39308">MQTWTQQEFIYRKVMKNKKHVLLEALAGSVEMLNSLSELSDGVDIYDETGHVDTEFLLHAIGSVNVFMDASNKMVSKISSMLAPNVIASKKSEKVDDGNKWCVEDILKHCTLENNILKLPRIKFNKNSYSEAKKWIEEAGGSWRGGKVQGFVFPFNAERVFSILHDGKRCNLQQDFQFFETPPNVADWLVMISGGISDEDSVLEPSAGRGGLIKSIHRSNPSVIVDCYELMPENKEFLQKMENVRILGDDFTKGEHSTYSKIIANPPFSHNQDIDHVRMMYEFLKEGGTLAAITSKHWEFSNEKKCEDFRAWISSVNGEVFNIPQGEFNCSGTPIETRAIIIRKNVL</sequence>
<dbReference type="InterPro" id="IPR029063">
    <property type="entry name" value="SAM-dependent_MTases_sf"/>
</dbReference>
<proteinExistence type="predicted"/>
<dbReference type="PRINTS" id="PR00507">
    <property type="entry name" value="N12N6MTFRASE"/>
</dbReference>
<accession>A0A8S5UN36</accession>
<name>A0A8S5UN36_9CAUD</name>